<organism evidence="2 3">
    <name type="scientific">Pestalotiopsis fici (strain W106-1 / CGMCC3.15140)</name>
    <dbReference type="NCBI Taxonomy" id="1229662"/>
    <lineage>
        <taxon>Eukaryota</taxon>
        <taxon>Fungi</taxon>
        <taxon>Dikarya</taxon>
        <taxon>Ascomycota</taxon>
        <taxon>Pezizomycotina</taxon>
        <taxon>Sordariomycetes</taxon>
        <taxon>Xylariomycetidae</taxon>
        <taxon>Amphisphaeriales</taxon>
        <taxon>Sporocadaceae</taxon>
        <taxon>Pestalotiopsis</taxon>
    </lineage>
</organism>
<dbReference type="KEGG" id="pfy:PFICI_03467"/>
<name>W3XJ20_PESFW</name>
<protein>
    <submittedName>
        <fullName evidence="2">Uncharacterized protein</fullName>
    </submittedName>
</protein>
<dbReference type="Proteomes" id="UP000030651">
    <property type="component" value="Unassembled WGS sequence"/>
</dbReference>
<evidence type="ECO:0000256" key="1">
    <source>
        <dbReference type="SAM" id="MobiDB-lite"/>
    </source>
</evidence>
<dbReference type="OrthoDB" id="2506647at2759"/>
<keyword evidence="3" id="KW-1185">Reference proteome</keyword>
<gene>
    <name evidence="2" type="ORF">PFICI_03467</name>
</gene>
<dbReference type="EMBL" id="KI912110">
    <property type="protein sequence ID" value="ETS85442.1"/>
    <property type="molecule type" value="Genomic_DNA"/>
</dbReference>
<dbReference type="RefSeq" id="XP_007830239.1">
    <property type="nucleotide sequence ID" value="XM_007832048.1"/>
</dbReference>
<accession>W3XJ20</accession>
<dbReference type="HOGENOM" id="CLU_2813219_0_0_1"/>
<reference evidence="3" key="1">
    <citation type="journal article" date="2015" name="BMC Genomics">
        <title>Genomic and transcriptomic analysis of the endophytic fungus Pestalotiopsis fici reveals its lifestyle and high potential for synthesis of natural products.</title>
        <authorList>
            <person name="Wang X."/>
            <person name="Zhang X."/>
            <person name="Liu L."/>
            <person name="Xiang M."/>
            <person name="Wang W."/>
            <person name="Sun X."/>
            <person name="Che Y."/>
            <person name="Guo L."/>
            <person name="Liu G."/>
            <person name="Guo L."/>
            <person name="Wang C."/>
            <person name="Yin W.B."/>
            <person name="Stadler M."/>
            <person name="Zhang X."/>
            <person name="Liu X."/>
        </authorList>
    </citation>
    <scope>NUCLEOTIDE SEQUENCE [LARGE SCALE GENOMIC DNA]</scope>
    <source>
        <strain evidence="3">W106-1 / CGMCC3.15140</strain>
    </source>
</reference>
<feature type="compositionally biased region" description="Polar residues" evidence="1">
    <location>
        <begin position="1"/>
        <end position="19"/>
    </location>
</feature>
<feature type="region of interest" description="Disordered" evidence="1">
    <location>
        <begin position="1"/>
        <end position="23"/>
    </location>
</feature>
<dbReference type="GeneID" id="19268480"/>
<sequence>MSSGALQANTTLSDPNVPSRNDPKWTEVFRFEATGLIQTSVSGDVCFDIQLSNLREEAPPPMAPRRD</sequence>
<dbReference type="InParanoid" id="W3XJ20"/>
<evidence type="ECO:0000313" key="2">
    <source>
        <dbReference type="EMBL" id="ETS85442.1"/>
    </source>
</evidence>
<evidence type="ECO:0000313" key="3">
    <source>
        <dbReference type="Proteomes" id="UP000030651"/>
    </source>
</evidence>
<dbReference type="AlphaFoldDB" id="W3XJ20"/>
<proteinExistence type="predicted"/>